<evidence type="ECO:0000313" key="1">
    <source>
        <dbReference type="EMBL" id="PCI95315.1"/>
    </source>
</evidence>
<comment type="caution">
    <text evidence="1">The sequence shown here is derived from an EMBL/GenBank/DDBJ whole genome shotgun (WGS) entry which is preliminary data.</text>
</comment>
<protein>
    <submittedName>
        <fullName evidence="1">Uncharacterized protein</fullName>
    </submittedName>
</protein>
<sequence>MDDLNKPVRPIKADEDEKLKVQRIENYKQYADNVYRSLPEENDKSKRRFFIACLGIVRKFFNNLIPEAAGSSGVLSVDTIWQDLKAIRILLTKIRDEDPADDPKFAEKFSDAWRRILDHFLHQDNQKKASKVDLKKAKKLIQAINHYPEGEMHSLGFYLKKYGDEDWYPVPFFKILKQLHEEYFTIGKNSALDLWICSISEILDTAARS</sequence>
<proteinExistence type="predicted"/>
<dbReference type="EMBL" id="NVUU01000023">
    <property type="protein sequence ID" value="PCI95315.1"/>
    <property type="molecule type" value="Genomic_DNA"/>
</dbReference>
<gene>
    <name evidence="1" type="ORF">COB11_02545</name>
</gene>
<organism evidence="1 2">
    <name type="scientific">Aerophobetes bacterium</name>
    <dbReference type="NCBI Taxonomy" id="2030807"/>
    <lineage>
        <taxon>Bacteria</taxon>
        <taxon>Candidatus Aerophobota</taxon>
    </lineage>
</organism>
<reference evidence="2" key="1">
    <citation type="submission" date="2017-08" db="EMBL/GenBank/DDBJ databases">
        <title>A dynamic microbial community with high functional redundancy inhabits the cold, oxic subseafloor aquifer.</title>
        <authorList>
            <person name="Tully B.J."/>
            <person name="Wheat C.G."/>
            <person name="Glazer B.T."/>
            <person name="Huber J.A."/>
        </authorList>
    </citation>
    <scope>NUCLEOTIDE SEQUENCE [LARGE SCALE GENOMIC DNA]</scope>
</reference>
<accession>A0A2A4YLY1</accession>
<dbReference type="Proteomes" id="UP000217838">
    <property type="component" value="Unassembled WGS sequence"/>
</dbReference>
<name>A0A2A4YLY1_UNCAE</name>
<evidence type="ECO:0000313" key="2">
    <source>
        <dbReference type="Proteomes" id="UP000217838"/>
    </source>
</evidence>
<dbReference type="AlphaFoldDB" id="A0A2A4YLY1"/>